<reference evidence="1 2" key="1">
    <citation type="journal article" date="2021" name="BMC Genomics">
        <title>Datura genome reveals duplications of psychoactive alkaloid biosynthetic genes and high mutation rate following tissue culture.</title>
        <authorList>
            <person name="Rajewski A."/>
            <person name="Carter-House D."/>
            <person name="Stajich J."/>
            <person name="Litt A."/>
        </authorList>
    </citation>
    <scope>NUCLEOTIDE SEQUENCE [LARGE SCALE GENOMIC DNA]</scope>
    <source>
        <strain evidence="1">AR-01</strain>
    </source>
</reference>
<dbReference type="EMBL" id="JACEIK010000610">
    <property type="protein sequence ID" value="MCD7459779.1"/>
    <property type="molecule type" value="Genomic_DNA"/>
</dbReference>
<dbReference type="Proteomes" id="UP000823775">
    <property type="component" value="Unassembled WGS sequence"/>
</dbReference>
<evidence type="ECO:0000313" key="2">
    <source>
        <dbReference type="Proteomes" id="UP000823775"/>
    </source>
</evidence>
<accession>A0ABS8SLG1</accession>
<organism evidence="1 2">
    <name type="scientific">Datura stramonium</name>
    <name type="common">Jimsonweed</name>
    <name type="synonym">Common thornapple</name>
    <dbReference type="NCBI Taxonomy" id="4076"/>
    <lineage>
        <taxon>Eukaryota</taxon>
        <taxon>Viridiplantae</taxon>
        <taxon>Streptophyta</taxon>
        <taxon>Embryophyta</taxon>
        <taxon>Tracheophyta</taxon>
        <taxon>Spermatophyta</taxon>
        <taxon>Magnoliopsida</taxon>
        <taxon>eudicotyledons</taxon>
        <taxon>Gunneridae</taxon>
        <taxon>Pentapetalae</taxon>
        <taxon>asterids</taxon>
        <taxon>lamiids</taxon>
        <taxon>Solanales</taxon>
        <taxon>Solanaceae</taxon>
        <taxon>Solanoideae</taxon>
        <taxon>Datureae</taxon>
        <taxon>Datura</taxon>
    </lineage>
</organism>
<proteinExistence type="predicted"/>
<feature type="non-terminal residue" evidence="1">
    <location>
        <position position="1"/>
    </location>
</feature>
<evidence type="ECO:0000313" key="1">
    <source>
        <dbReference type="EMBL" id="MCD7459779.1"/>
    </source>
</evidence>
<comment type="caution">
    <text evidence="1">The sequence shown here is derived from an EMBL/GenBank/DDBJ whole genome shotgun (WGS) entry which is preliminary data.</text>
</comment>
<protein>
    <submittedName>
        <fullName evidence="1">Uncharacterized protein</fullName>
    </submittedName>
</protein>
<sequence length="112" mass="11161">LSGEEKREEGDLDVATGKGEVGGAVEVALVGEELTGRGEECAAVFGRRGEGCCLAFGGAGVVVRLVVGINGGVGVVFGDLAGGCWWGLVTARFIGEDKEEEAGEGCSGGNGE</sequence>
<name>A0ABS8SLG1_DATST</name>
<keyword evidence="2" id="KW-1185">Reference proteome</keyword>
<gene>
    <name evidence="1" type="ORF">HAX54_041942</name>
</gene>